<feature type="signal peptide" evidence="1">
    <location>
        <begin position="1"/>
        <end position="19"/>
    </location>
</feature>
<dbReference type="Pfam" id="PF06727">
    <property type="entry name" value="DUF1207"/>
    <property type="match status" value="1"/>
</dbReference>
<name>A0A8J7TT08_9PROT</name>
<dbReference type="InterPro" id="IPR009599">
    <property type="entry name" value="DUF1207"/>
</dbReference>
<sequence length="368" mass="42597">MKFYYFYLILFLSFMTLTAPHPSFSHSNDYYLGYARSITDDAIPEEDVHLTITNHILYLTIKGDPLDIHVEQRLRERLLRTKYFQTIKIHYEDKINTPEMTLPKPVEEEKPGLDEPMPSGTIYNAPIADPKWPRFSVGYQNHFKKNHGKSIYSLSFGENLALFRHKNNSEIYELGIQAGLFGAMDISSNPTTLINSDYFVGIGLSIVRSKKWQNMIQFSHLSSHLGDELIVKDPTITKKRINLSYETLKWLTAYKFNSLRPYLSIGYIIHRDPSTIKPLTFEGGFDYISEDKFIFHTTRAVAGAHIHSWEENKFKPTLNVRAGLQLENPVWQGRLLQGLIDYSYGKSRHGQFYKQKEHYIGVLISLSS</sequence>
<accession>A0A8J7TT08</accession>
<dbReference type="Proteomes" id="UP000664414">
    <property type="component" value="Unassembled WGS sequence"/>
</dbReference>
<comment type="caution">
    <text evidence="2">The sequence shown here is derived from an EMBL/GenBank/DDBJ whole genome shotgun (WGS) entry which is preliminary data.</text>
</comment>
<dbReference type="AlphaFoldDB" id="A0A8J7TT08"/>
<proteinExistence type="predicted"/>
<reference evidence="2" key="1">
    <citation type="submission" date="2021-02" db="EMBL/GenBank/DDBJ databases">
        <title>Thiocyanate and organic carbon inputs drive convergent selection for specific autotrophic Afipia and Thiobacillus strains within complex microbiomes.</title>
        <authorList>
            <person name="Huddy R.J."/>
            <person name="Sachdeva R."/>
            <person name="Kadzinga F."/>
            <person name="Kantor R.S."/>
            <person name="Harrison S.T.L."/>
            <person name="Banfield J.F."/>
        </authorList>
    </citation>
    <scope>NUCLEOTIDE SEQUENCE</scope>
    <source>
        <strain evidence="2">SCN18_10_11_15_R4_P_38_20</strain>
    </source>
</reference>
<evidence type="ECO:0000313" key="2">
    <source>
        <dbReference type="EMBL" id="MBN9412495.1"/>
    </source>
</evidence>
<protein>
    <submittedName>
        <fullName evidence="2">DUF1207 domain-containing protein</fullName>
    </submittedName>
</protein>
<dbReference type="EMBL" id="JAFKGL010000010">
    <property type="protein sequence ID" value="MBN9412495.1"/>
    <property type="molecule type" value="Genomic_DNA"/>
</dbReference>
<feature type="chain" id="PRO_5035149638" evidence="1">
    <location>
        <begin position="20"/>
        <end position="368"/>
    </location>
</feature>
<organism evidence="2 3">
    <name type="scientific">Candidatus Paracaedimonas acanthamoebae</name>
    <dbReference type="NCBI Taxonomy" id="244581"/>
    <lineage>
        <taxon>Bacteria</taxon>
        <taxon>Pseudomonadati</taxon>
        <taxon>Pseudomonadota</taxon>
        <taxon>Alphaproteobacteria</taxon>
        <taxon>Holosporales</taxon>
        <taxon>Caedimonadaceae</taxon>
        <taxon>Candidatus Paracaedimonas</taxon>
    </lineage>
</organism>
<keyword evidence="1" id="KW-0732">Signal</keyword>
<gene>
    <name evidence="2" type="ORF">J0H12_01015</name>
</gene>
<evidence type="ECO:0000256" key="1">
    <source>
        <dbReference type="SAM" id="SignalP"/>
    </source>
</evidence>
<evidence type="ECO:0000313" key="3">
    <source>
        <dbReference type="Proteomes" id="UP000664414"/>
    </source>
</evidence>